<organism evidence="1 2">
    <name type="scientific">Buchnera aphidicola</name>
    <name type="common">Nipponaphis monzeni</name>
    <dbReference type="NCBI Taxonomy" id="2495405"/>
    <lineage>
        <taxon>Bacteria</taxon>
        <taxon>Pseudomonadati</taxon>
        <taxon>Pseudomonadota</taxon>
        <taxon>Gammaproteobacteria</taxon>
        <taxon>Enterobacterales</taxon>
        <taxon>Erwiniaceae</taxon>
        <taxon>Buchnera</taxon>
    </lineage>
</organism>
<protein>
    <submittedName>
        <fullName evidence="1">Flagellar protein</fullName>
    </submittedName>
</protein>
<dbReference type="Proteomes" id="UP000317544">
    <property type="component" value="Chromosome"/>
</dbReference>
<evidence type="ECO:0000313" key="2">
    <source>
        <dbReference type="Proteomes" id="UP000317544"/>
    </source>
</evidence>
<keyword evidence="2" id="KW-1185">Reference proteome</keyword>
<evidence type="ECO:0000313" key="1">
    <source>
        <dbReference type="EMBL" id="BBI01078.1"/>
    </source>
</evidence>
<reference evidence="1 2" key="1">
    <citation type="journal article" date="2019" name="Proc. Natl. Acad. Sci. U.S.A.">
        <title>Exaggeration and cooption of innate immunity for social defense.</title>
        <authorList>
            <person name="Kutsukake M."/>
            <person name="Moriyama M."/>
            <person name="Shigenobu S."/>
            <person name="Meng X.-Y."/>
            <person name="Nikoh N."/>
            <person name="Noda C."/>
            <person name="Kobayashi S."/>
            <person name="Fukatsu T."/>
        </authorList>
    </citation>
    <scope>NUCLEOTIDE SEQUENCE [LARGE SCALE GENOMIC DNA]</scope>
    <source>
        <strain evidence="1 2">Nmo</strain>
    </source>
</reference>
<sequence length="147" mass="18075">MKKNVIFILKKNEQYKLLQLINSLKKNILKNKKNNKKLFLLKNYFNDYTNKFKNMCINGITNYQWSNYNYLINMLKININHNKIKEKKYFNNIRKIKKNIYQLNNKINVWTNLKFKIVTKKLIERETIEEEFFNDILQTKCIIRDVI</sequence>
<keyword evidence="1" id="KW-0966">Cell projection</keyword>
<gene>
    <name evidence="1" type="primary">fliJ</name>
    <name evidence="1" type="ORF">BUCNMO_059</name>
</gene>
<proteinExistence type="predicted"/>
<dbReference type="AlphaFoldDB" id="A0A455T9Q8"/>
<keyword evidence="1" id="KW-0969">Cilium</keyword>
<dbReference type="RefSeq" id="WP_158344553.1">
    <property type="nucleotide sequence ID" value="NZ_AP019379.1"/>
</dbReference>
<name>A0A455T9Q8_9GAMM</name>
<keyword evidence="1" id="KW-0282">Flagellum</keyword>
<accession>A0A455T9Q8</accession>
<dbReference type="EMBL" id="AP019379">
    <property type="protein sequence ID" value="BBI01078.1"/>
    <property type="molecule type" value="Genomic_DNA"/>
</dbReference>